<dbReference type="WBParaSite" id="DME_0001020801-mRNA-1">
    <property type="protein sequence ID" value="DME_0001020801-mRNA-1"/>
    <property type="gene ID" value="DME_0001020801"/>
</dbReference>
<accession>A0A0N4UQC7</accession>
<dbReference type="Pfam" id="PF10328">
    <property type="entry name" value="7TM_GPCR_Srx"/>
    <property type="match status" value="1"/>
</dbReference>
<dbReference type="Proteomes" id="UP000038040">
    <property type="component" value="Unplaced"/>
</dbReference>
<dbReference type="PANTHER" id="PTHR23017:SF3">
    <property type="entry name" value="G-PROTEIN COUPLED RECEPTORS FAMILY 1 PROFILE DOMAIN-CONTAINING PROTEIN"/>
    <property type="match status" value="1"/>
</dbReference>
<dbReference type="Gene3D" id="1.20.1070.10">
    <property type="entry name" value="Rhodopsin 7-helix transmembrane proteins"/>
    <property type="match status" value="1"/>
</dbReference>
<keyword evidence="4 5" id="KW-0472">Membrane</keyword>
<sequence length="205" mass="23423">NCSCGIIVNLCLITVIWKTGLIKKPFGVLSISIGSLNCSIVLVTSFYNLITFSFEMLINSFQLNRRQITKEKSANGIGQLINGIYYSNLLLHLLISVNRFYSVAFPLKYGTIFDRKKTKIMVFLIITIWSLSSFLLCVYIAFSWFINLNLPYTTAAFALLRTSFRSRMLIFDFLDATLIAPFCTTAWGTFILFTFTWMLCHFLDG</sequence>
<evidence type="ECO:0000256" key="5">
    <source>
        <dbReference type="SAM" id="Phobius"/>
    </source>
</evidence>
<reference evidence="7 9" key="2">
    <citation type="submission" date="2018-11" db="EMBL/GenBank/DDBJ databases">
        <authorList>
            <consortium name="Pathogen Informatics"/>
        </authorList>
    </citation>
    <scope>NUCLEOTIDE SEQUENCE [LARGE SCALE GENOMIC DNA]</scope>
</reference>
<reference evidence="10" key="1">
    <citation type="submission" date="2017-02" db="UniProtKB">
        <authorList>
            <consortium name="WormBaseParasite"/>
        </authorList>
    </citation>
    <scope>IDENTIFICATION</scope>
</reference>
<keyword evidence="3 5" id="KW-1133">Transmembrane helix</keyword>
<dbReference type="EMBL" id="UYYG01001258">
    <property type="protein sequence ID" value="VDN60880.1"/>
    <property type="molecule type" value="Genomic_DNA"/>
</dbReference>
<evidence type="ECO:0000256" key="1">
    <source>
        <dbReference type="ARBA" id="ARBA00004370"/>
    </source>
</evidence>
<dbReference type="AlphaFoldDB" id="A0A0N4UQC7"/>
<protein>
    <submittedName>
        <fullName evidence="10">G_PROTEIN_RECEP_F1_2 domain-containing protein</fullName>
    </submittedName>
</protein>
<gene>
    <name evidence="7" type="ORF">DME_LOCUS10853</name>
</gene>
<keyword evidence="2 5" id="KW-0812">Transmembrane</keyword>
<dbReference type="PANTHER" id="PTHR23017">
    <property type="entry name" value="SERPENTINE RECEPTOR, CLASS X"/>
    <property type="match status" value="1"/>
</dbReference>
<dbReference type="SUPFAM" id="SSF81321">
    <property type="entry name" value="Family A G protein-coupled receptor-like"/>
    <property type="match status" value="1"/>
</dbReference>
<feature type="transmembrane region" description="Helical" evidence="5">
    <location>
        <begin position="176"/>
        <end position="199"/>
    </location>
</feature>
<dbReference type="Proteomes" id="UP000274756">
    <property type="component" value="Unassembled WGS sequence"/>
</dbReference>
<evidence type="ECO:0000313" key="10">
    <source>
        <dbReference type="WBParaSite" id="DME_0001020801-mRNA-1"/>
    </source>
</evidence>
<keyword evidence="9" id="KW-1185">Reference proteome</keyword>
<dbReference type="InterPro" id="IPR017452">
    <property type="entry name" value="GPCR_Rhodpsn_7TM"/>
</dbReference>
<feature type="domain" description="G-protein coupled receptors family 1 profile" evidence="6">
    <location>
        <begin position="8"/>
        <end position="205"/>
    </location>
</feature>
<evidence type="ECO:0000313" key="9">
    <source>
        <dbReference type="Proteomes" id="UP000274756"/>
    </source>
</evidence>
<evidence type="ECO:0000259" key="6">
    <source>
        <dbReference type="PROSITE" id="PS50262"/>
    </source>
</evidence>
<name>A0A0N4UQC7_DRAME</name>
<dbReference type="InterPro" id="IPR019430">
    <property type="entry name" value="7TM_GPCR_serpentine_rcpt_Srx"/>
</dbReference>
<comment type="subcellular location">
    <subcellularLocation>
        <location evidence="1">Membrane</location>
    </subcellularLocation>
</comment>
<evidence type="ECO:0000313" key="8">
    <source>
        <dbReference type="Proteomes" id="UP000038040"/>
    </source>
</evidence>
<feature type="transmembrane region" description="Helical" evidence="5">
    <location>
        <begin position="26"/>
        <end position="50"/>
    </location>
</feature>
<dbReference type="OrthoDB" id="5790236at2759"/>
<feature type="transmembrane region" description="Helical" evidence="5">
    <location>
        <begin position="122"/>
        <end position="142"/>
    </location>
</feature>
<proteinExistence type="predicted"/>
<evidence type="ECO:0000256" key="4">
    <source>
        <dbReference type="ARBA" id="ARBA00023136"/>
    </source>
</evidence>
<evidence type="ECO:0000256" key="2">
    <source>
        <dbReference type="ARBA" id="ARBA00022692"/>
    </source>
</evidence>
<evidence type="ECO:0000256" key="3">
    <source>
        <dbReference type="ARBA" id="ARBA00022989"/>
    </source>
</evidence>
<dbReference type="PROSITE" id="PS50262">
    <property type="entry name" value="G_PROTEIN_RECEP_F1_2"/>
    <property type="match status" value="1"/>
</dbReference>
<organism evidence="8 10">
    <name type="scientific">Dracunculus medinensis</name>
    <name type="common">Guinea worm</name>
    <dbReference type="NCBI Taxonomy" id="318479"/>
    <lineage>
        <taxon>Eukaryota</taxon>
        <taxon>Metazoa</taxon>
        <taxon>Ecdysozoa</taxon>
        <taxon>Nematoda</taxon>
        <taxon>Chromadorea</taxon>
        <taxon>Rhabditida</taxon>
        <taxon>Spirurina</taxon>
        <taxon>Dracunculoidea</taxon>
        <taxon>Dracunculidae</taxon>
        <taxon>Dracunculus</taxon>
    </lineage>
</organism>
<dbReference type="GO" id="GO:0016020">
    <property type="term" value="C:membrane"/>
    <property type="evidence" value="ECO:0007669"/>
    <property type="project" value="UniProtKB-SubCell"/>
</dbReference>
<evidence type="ECO:0000313" key="7">
    <source>
        <dbReference type="EMBL" id="VDN60880.1"/>
    </source>
</evidence>